<name>A0AAI9YV64_9PEZI</name>
<reference evidence="1 2" key="1">
    <citation type="submission" date="2016-10" db="EMBL/GenBank/DDBJ databases">
        <title>The genome sequence of Colletotrichum fioriniae PJ7.</title>
        <authorList>
            <person name="Baroncelli R."/>
        </authorList>
    </citation>
    <scope>NUCLEOTIDE SEQUENCE [LARGE SCALE GENOMIC DNA]</scope>
    <source>
        <strain evidence="1 2">IMI 309622</strain>
    </source>
</reference>
<sequence>MVTVMVPAKRILSLILKLIYIVSTTPSLIGSTIPSALPLQLNHKSLLISTQVFWNSGTTSPRKPQVTLRHSALANTTTTVIFDLRLQSPSQPA</sequence>
<comment type="caution">
    <text evidence="1">The sequence shown here is derived from an EMBL/GenBank/DDBJ whole genome shotgun (WGS) entry which is preliminary data.</text>
</comment>
<organism evidence="1 2">
    <name type="scientific">Colletotrichum costaricense</name>
    <dbReference type="NCBI Taxonomy" id="1209916"/>
    <lineage>
        <taxon>Eukaryota</taxon>
        <taxon>Fungi</taxon>
        <taxon>Dikarya</taxon>
        <taxon>Ascomycota</taxon>
        <taxon>Pezizomycotina</taxon>
        <taxon>Sordariomycetes</taxon>
        <taxon>Hypocreomycetidae</taxon>
        <taxon>Glomerellales</taxon>
        <taxon>Glomerellaceae</taxon>
        <taxon>Colletotrichum</taxon>
        <taxon>Colletotrichum acutatum species complex</taxon>
    </lineage>
</organism>
<dbReference type="Proteomes" id="UP001240678">
    <property type="component" value="Unassembled WGS sequence"/>
</dbReference>
<accession>A0AAI9YV64</accession>
<evidence type="ECO:0000313" key="1">
    <source>
        <dbReference type="EMBL" id="KAK1524299.1"/>
    </source>
</evidence>
<evidence type="ECO:0000313" key="2">
    <source>
        <dbReference type="Proteomes" id="UP001240678"/>
    </source>
</evidence>
<proteinExistence type="predicted"/>
<dbReference type="RefSeq" id="XP_060312245.1">
    <property type="nucleotide sequence ID" value="XM_060457545.1"/>
</dbReference>
<keyword evidence="2" id="KW-1185">Reference proteome</keyword>
<protein>
    <submittedName>
        <fullName evidence="1">Uncharacterized protein</fullName>
    </submittedName>
</protein>
<dbReference type="EMBL" id="MOOE01000009">
    <property type="protein sequence ID" value="KAK1524299.1"/>
    <property type="molecule type" value="Genomic_DNA"/>
</dbReference>
<dbReference type="GeneID" id="85341092"/>
<dbReference type="AlphaFoldDB" id="A0AAI9YV64"/>
<gene>
    <name evidence="1" type="ORF">CCOS01_09386</name>
</gene>